<evidence type="ECO:0000256" key="1">
    <source>
        <dbReference type="SAM" id="Phobius"/>
    </source>
</evidence>
<keyword evidence="1" id="KW-0812">Transmembrane</keyword>
<dbReference type="RefSeq" id="WP_164030839.1">
    <property type="nucleotide sequence ID" value="NZ_JAABOQ010000003.1"/>
</dbReference>
<dbReference type="Proteomes" id="UP000474296">
    <property type="component" value="Unassembled WGS sequence"/>
</dbReference>
<feature type="transmembrane region" description="Helical" evidence="1">
    <location>
        <begin position="6"/>
        <end position="24"/>
    </location>
</feature>
<proteinExistence type="predicted"/>
<reference evidence="2 3" key="1">
    <citation type="submission" date="2020-01" db="EMBL/GenBank/DDBJ databases">
        <title>Spongiivirga citrea KCTC 32990T.</title>
        <authorList>
            <person name="Wang G."/>
        </authorList>
    </citation>
    <scope>NUCLEOTIDE SEQUENCE [LARGE SCALE GENOMIC DNA]</scope>
    <source>
        <strain evidence="2 3">KCTC 32990</strain>
    </source>
</reference>
<dbReference type="AlphaFoldDB" id="A0A6M0CHI0"/>
<evidence type="ECO:0000313" key="2">
    <source>
        <dbReference type="EMBL" id="NER16972.1"/>
    </source>
</evidence>
<accession>A0A6M0CHI0</accession>
<dbReference type="EMBL" id="JAABOQ010000003">
    <property type="protein sequence ID" value="NER16972.1"/>
    <property type="molecule type" value="Genomic_DNA"/>
</dbReference>
<sequence length="125" mass="14680">MKYFFWTISITLFVVFLVLFWITFRPIKNVTAEDVVQVEGIVTDIYQGSGNDIYFKIKQVERPFYINRGMKLGLYLDSLNNTVLNKRVILHSIKRWTPLTTDGIHPHISKLVVDDKVIFNEIEDQ</sequence>
<name>A0A6M0CHI0_9FLAO</name>
<organism evidence="2 3">
    <name type="scientific">Spongiivirga citrea</name>
    <dbReference type="NCBI Taxonomy" id="1481457"/>
    <lineage>
        <taxon>Bacteria</taxon>
        <taxon>Pseudomonadati</taxon>
        <taxon>Bacteroidota</taxon>
        <taxon>Flavobacteriia</taxon>
        <taxon>Flavobacteriales</taxon>
        <taxon>Flavobacteriaceae</taxon>
        <taxon>Spongiivirga</taxon>
    </lineage>
</organism>
<keyword evidence="1" id="KW-0472">Membrane</keyword>
<keyword evidence="1" id="KW-1133">Transmembrane helix</keyword>
<keyword evidence="3" id="KW-1185">Reference proteome</keyword>
<evidence type="ECO:0000313" key="3">
    <source>
        <dbReference type="Proteomes" id="UP000474296"/>
    </source>
</evidence>
<comment type="caution">
    <text evidence="2">The sequence shown here is derived from an EMBL/GenBank/DDBJ whole genome shotgun (WGS) entry which is preliminary data.</text>
</comment>
<gene>
    <name evidence="2" type="ORF">GWK10_07105</name>
</gene>
<protein>
    <submittedName>
        <fullName evidence="2">Uncharacterized protein</fullName>
    </submittedName>
</protein>